<protein>
    <recommendedName>
        <fullName evidence="2">Transposase (putative) gypsy type domain-containing protein</fullName>
    </recommendedName>
</protein>
<keyword evidence="4" id="KW-1185">Reference proteome</keyword>
<dbReference type="Proteomes" id="UP000215914">
    <property type="component" value="Unassembled WGS sequence"/>
</dbReference>
<accession>A0A9K3HCE6</accession>
<gene>
    <name evidence="3" type="ORF">HanXRQr2_Chr13g0594271</name>
</gene>
<evidence type="ECO:0000256" key="1">
    <source>
        <dbReference type="SAM" id="MobiDB-lite"/>
    </source>
</evidence>
<dbReference type="EMBL" id="MNCJ02000328">
    <property type="protein sequence ID" value="KAF5773923.1"/>
    <property type="molecule type" value="Genomic_DNA"/>
</dbReference>
<feature type="region of interest" description="Disordered" evidence="1">
    <location>
        <begin position="299"/>
        <end position="325"/>
    </location>
</feature>
<evidence type="ECO:0000259" key="2">
    <source>
        <dbReference type="Pfam" id="PF04195"/>
    </source>
</evidence>
<dbReference type="PANTHER" id="PTHR31099">
    <property type="entry name" value="OS06G0165300 PROTEIN"/>
    <property type="match status" value="1"/>
</dbReference>
<evidence type="ECO:0000313" key="4">
    <source>
        <dbReference type="Proteomes" id="UP000215914"/>
    </source>
</evidence>
<dbReference type="Gramene" id="mRNA:HanXRQr2_Chr13g0594271">
    <property type="protein sequence ID" value="mRNA:HanXRQr2_Chr13g0594271"/>
    <property type="gene ID" value="HanXRQr2_Chr13g0594271"/>
</dbReference>
<evidence type="ECO:0000313" key="3">
    <source>
        <dbReference type="EMBL" id="KAF5773923.1"/>
    </source>
</evidence>
<dbReference type="PANTHER" id="PTHR31099:SF49">
    <property type="entry name" value="MYOSIN HEAVY CHAIN-LIKE PROTEIN"/>
    <property type="match status" value="1"/>
</dbReference>
<dbReference type="AlphaFoldDB" id="A0A9K3HCE6"/>
<proteinExistence type="predicted"/>
<name>A0A9K3HCE6_HELAN</name>
<reference evidence="3" key="1">
    <citation type="journal article" date="2017" name="Nature">
        <title>The sunflower genome provides insights into oil metabolism, flowering and Asterid evolution.</title>
        <authorList>
            <person name="Badouin H."/>
            <person name="Gouzy J."/>
            <person name="Grassa C.J."/>
            <person name="Murat F."/>
            <person name="Staton S.E."/>
            <person name="Cottret L."/>
            <person name="Lelandais-Briere C."/>
            <person name="Owens G.L."/>
            <person name="Carrere S."/>
            <person name="Mayjonade B."/>
            <person name="Legrand L."/>
            <person name="Gill N."/>
            <person name="Kane N.C."/>
            <person name="Bowers J.E."/>
            <person name="Hubner S."/>
            <person name="Bellec A."/>
            <person name="Berard A."/>
            <person name="Berges H."/>
            <person name="Blanchet N."/>
            <person name="Boniface M.C."/>
            <person name="Brunel D."/>
            <person name="Catrice O."/>
            <person name="Chaidir N."/>
            <person name="Claudel C."/>
            <person name="Donnadieu C."/>
            <person name="Faraut T."/>
            <person name="Fievet G."/>
            <person name="Helmstetter N."/>
            <person name="King M."/>
            <person name="Knapp S.J."/>
            <person name="Lai Z."/>
            <person name="Le Paslier M.C."/>
            <person name="Lippi Y."/>
            <person name="Lorenzon L."/>
            <person name="Mandel J.R."/>
            <person name="Marage G."/>
            <person name="Marchand G."/>
            <person name="Marquand E."/>
            <person name="Bret-Mestries E."/>
            <person name="Morien E."/>
            <person name="Nambeesan S."/>
            <person name="Nguyen T."/>
            <person name="Pegot-Espagnet P."/>
            <person name="Pouilly N."/>
            <person name="Raftis F."/>
            <person name="Sallet E."/>
            <person name="Schiex T."/>
            <person name="Thomas J."/>
            <person name="Vandecasteele C."/>
            <person name="Vares D."/>
            <person name="Vear F."/>
            <person name="Vautrin S."/>
            <person name="Crespi M."/>
            <person name="Mangin B."/>
            <person name="Burke J.M."/>
            <person name="Salse J."/>
            <person name="Munos S."/>
            <person name="Vincourt P."/>
            <person name="Rieseberg L.H."/>
            <person name="Langlade N.B."/>
        </authorList>
    </citation>
    <scope>NUCLEOTIDE SEQUENCE</scope>
    <source>
        <tissue evidence="3">Leaves</tissue>
    </source>
</reference>
<reference evidence="3" key="2">
    <citation type="submission" date="2020-06" db="EMBL/GenBank/DDBJ databases">
        <title>Helianthus annuus Genome sequencing and assembly Release 2.</title>
        <authorList>
            <person name="Gouzy J."/>
            <person name="Langlade N."/>
            <person name="Munos S."/>
        </authorList>
    </citation>
    <scope>NUCLEOTIDE SEQUENCE</scope>
    <source>
        <tissue evidence="3">Leaves</tissue>
    </source>
</reference>
<feature type="domain" description="Transposase (putative) gypsy type" evidence="2">
    <location>
        <begin position="67"/>
        <end position="126"/>
    </location>
</feature>
<dbReference type="Pfam" id="PF04195">
    <property type="entry name" value="Transposase_28"/>
    <property type="match status" value="1"/>
</dbReference>
<dbReference type="InterPro" id="IPR007321">
    <property type="entry name" value="Transposase_28"/>
</dbReference>
<organism evidence="3 4">
    <name type="scientific">Helianthus annuus</name>
    <name type="common">Common sunflower</name>
    <dbReference type="NCBI Taxonomy" id="4232"/>
    <lineage>
        <taxon>Eukaryota</taxon>
        <taxon>Viridiplantae</taxon>
        <taxon>Streptophyta</taxon>
        <taxon>Embryophyta</taxon>
        <taxon>Tracheophyta</taxon>
        <taxon>Spermatophyta</taxon>
        <taxon>Magnoliopsida</taxon>
        <taxon>eudicotyledons</taxon>
        <taxon>Gunneridae</taxon>
        <taxon>Pentapetalae</taxon>
        <taxon>asterids</taxon>
        <taxon>campanulids</taxon>
        <taxon>Asterales</taxon>
        <taxon>Asteraceae</taxon>
        <taxon>Asteroideae</taxon>
        <taxon>Heliantheae alliance</taxon>
        <taxon>Heliantheae</taxon>
        <taxon>Helianthus</taxon>
    </lineage>
</organism>
<sequence>MSTGEHQEDLAEEMSTELPPLKWPRATFDGLIRNLKFPENWGALYPEEGQTAADAPAGYITLFWDFFCEGNFRLPVTKFFLEILGFYNLHISQLHPIGMVRVRHFEFMCRTMHVEPTVSRFRVFHQMHCTQGFYSFVQRASTKKILQQPPKSFHDWKQKFFFIKAGIIPVRMVLRGKEDVPIETLQTPVDENWHQDLKDVPNIALPEKALVGAGMSLNWKMERDDKPVYTEDGHVVSLYVVAFKREGGRMGTIKKKPEEELWYHRIVRNFVLPWDADLSTQPAAGAGELLNLGIGPERKKRAVTSTSAPQKSGADKTHTLRTKNV</sequence>
<comment type="caution">
    <text evidence="3">The sequence shown here is derived from an EMBL/GenBank/DDBJ whole genome shotgun (WGS) entry which is preliminary data.</text>
</comment>